<keyword evidence="8" id="KW-1185">Reference proteome</keyword>
<keyword evidence="2 6" id="KW-0812">Transmembrane</keyword>
<gene>
    <name evidence="7" type="ORF">GCM10022223_64130</name>
</gene>
<evidence type="ECO:0000256" key="3">
    <source>
        <dbReference type="ARBA" id="ARBA00022989"/>
    </source>
</evidence>
<comment type="caution">
    <text evidence="7">The sequence shown here is derived from an EMBL/GenBank/DDBJ whole genome shotgun (WGS) entry which is preliminary data.</text>
</comment>
<evidence type="ECO:0000256" key="4">
    <source>
        <dbReference type="ARBA" id="ARBA00023136"/>
    </source>
</evidence>
<evidence type="ECO:0000313" key="7">
    <source>
        <dbReference type="EMBL" id="GAA3636753.1"/>
    </source>
</evidence>
<dbReference type="PANTHER" id="PTHR10806:SF6">
    <property type="entry name" value="SIGNAL PEPTIDASE COMPLEX CATALYTIC SUBUNIT SEC11"/>
    <property type="match status" value="1"/>
</dbReference>
<keyword evidence="4 6" id="KW-0472">Membrane</keyword>
<keyword evidence="3 6" id="KW-1133">Transmembrane helix</keyword>
<organism evidence="7 8">
    <name type="scientific">Kineosporia mesophila</name>
    <dbReference type="NCBI Taxonomy" id="566012"/>
    <lineage>
        <taxon>Bacteria</taxon>
        <taxon>Bacillati</taxon>
        <taxon>Actinomycetota</taxon>
        <taxon>Actinomycetes</taxon>
        <taxon>Kineosporiales</taxon>
        <taxon>Kineosporiaceae</taxon>
        <taxon>Kineosporia</taxon>
    </lineage>
</organism>
<accession>A0ABP7AN53</accession>
<evidence type="ECO:0000256" key="2">
    <source>
        <dbReference type="ARBA" id="ARBA00022692"/>
    </source>
</evidence>
<evidence type="ECO:0000256" key="5">
    <source>
        <dbReference type="NCBIfam" id="TIGR02228"/>
    </source>
</evidence>
<dbReference type="InterPro" id="IPR019533">
    <property type="entry name" value="Peptidase_S26"/>
</dbReference>
<dbReference type="EC" id="3.4.21.89" evidence="5"/>
<dbReference type="InterPro" id="IPR001733">
    <property type="entry name" value="Peptidase_S26B"/>
</dbReference>
<dbReference type="Proteomes" id="UP001501074">
    <property type="component" value="Unassembled WGS sequence"/>
</dbReference>
<dbReference type="EMBL" id="BAAAZO010000012">
    <property type="protein sequence ID" value="GAA3636753.1"/>
    <property type="molecule type" value="Genomic_DNA"/>
</dbReference>
<dbReference type="PANTHER" id="PTHR10806">
    <property type="entry name" value="SIGNAL PEPTIDASE COMPLEX CATALYTIC SUBUNIT SEC11"/>
    <property type="match status" value="1"/>
</dbReference>
<evidence type="ECO:0000313" key="8">
    <source>
        <dbReference type="Proteomes" id="UP001501074"/>
    </source>
</evidence>
<dbReference type="CDD" id="cd06530">
    <property type="entry name" value="S26_SPase_I"/>
    <property type="match status" value="1"/>
</dbReference>
<sequence length="188" mass="19811">MTVRRFGSGLLSIGQLLSIVALAIAGGLLVWAVLPMALGMSTHAVVSGSMTPQVDVGDVLVSREADPDSLEPGMVVLFQDPSRPERVVSHRIKEIHDDGSLTTKGDANPSVDPVPVPAGNVLGVAALRIPWIGYPAVWFGNGNYGLVLLTLVGLTAATSLAAWPDPKPAYSPSVVEPWPWLVHLRTPV</sequence>
<dbReference type="NCBIfam" id="TIGR02228">
    <property type="entry name" value="sigpep_I_arch"/>
    <property type="match status" value="1"/>
</dbReference>
<name>A0ABP7AN53_9ACTN</name>
<dbReference type="SUPFAM" id="SSF51306">
    <property type="entry name" value="LexA/Signal peptidase"/>
    <property type="match status" value="1"/>
</dbReference>
<feature type="transmembrane region" description="Helical" evidence="6">
    <location>
        <begin position="12"/>
        <end position="34"/>
    </location>
</feature>
<reference evidence="8" key="1">
    <citation type="journal article" date="2019" name="Int. J. Syst. Evol. Microbiol.">
        <title>The Global Catalogue of Microorganisms (GCM) 10K type strain sequencing project: providing services to taxonomists for standard genome sequencing and annotation.</title>
        <authorList>
            <consortium name="The Broad Institute Genomics Platform"/>
            <consortium name="The Broad Institute Genome Sequencing Center for Infectious Disease"/>
            <person name="Wu L."/>
            <person name="Ma J."/>
        </authorList>
    </citation>
    <scope>NUCLEOTIDE SEQUENCE [LARGE SCALE GENOMIC DNA]</scope>
    <source>
        <strain evidence="8">JCM 16902</strain>
    </source>
</reference>
<evidence type="ECO:0000256" key="1">
    <source>
        <dbReference type="ARBA" id="ARBA00004370"/>
    </source>
</evidence>
<comment type="subcellular location">
    <subcellularLocation>
        <location evidence="1">Membrane</location>
    </subcellularLocation>
</comment>
<dbReference type="InterPro" id="IPR036286">
    <property type="entry name" value="LexA/Signal_pep-like_sf"/>
</dbReference>
<evidence type="ECO:0000256" key="6">
    <source>
        <dbReference type="SAM" id="Phobius"/>
    </source>
</evidence>
<dbReference type="RefSeq" id="WP_231481805.1">
    <property type="nucleotide sequence ID" value="NZ_BAAAZO010000012.1"/>
</dbReference>
<proteinExistence type="predicted"/>
<protein>
    <recommendedName>
        <fullName evidence="5">Signal peptidase I</fullName>
        <ecNumber evidence="5">3.4.21.89</ecNumber>
    </recommendedName>
</protein>